<evidence type="ECO:0000313" key="9">
    <source>
        <dbReference type="Proteomes" id="UP001171299"/>
    </source>
</evidence>
<gene>
    <name evidence="7" type="ORF">CTZ24_21145</name>
    <name evidence="6" type="ORF">Q3404_19310</name>
</gene>
<proteinExistence type="inferred from homology"/>
<dbReference type="PROSITE" id="PS00211">
    <property type="entry name" value="ABC_TRANSPORTER_1"/>
    <property type="match status" value="1"/>
</dbReference>
<keyword evidence="7" id="KW-0614">Plasmid</keyword>
<dbReference type="PANTHER" id="PTHR42788:SF19">
    <property type="entry name" value="ALIPHATIC SULFONATES IMPORT ATP-BINDING PROTEIN SSUB 2"/>
    <property type="match status" value="1"/>
</dbReference>
<dbReference type="AlphaFoldDB" id="A0AAP9H9W1"/>
<dbReference type="InterPro" id="IPR003593">
    <property type="entry name" value="AAA+_ATPase"/>
</dbReference>
<keyword evidence="9" id="KW-1185">Reference proteome</keyword>
<dbReference type="Pfam" id="PF00005">
    <property type="entry name" value="ABC_tran"/>
    <property type="match status" value="1"/>
</dbReference>
<evidence type="ECO:0000313" key="8">
    <source>
        <dbReference type="Proteomes" id="UP000424872"/>
    </source>
</evidence>
<evidence type="ECO:0000256" key="3">
    <source>
        <dbReference type="ARBA" id="ARBA00022741"/>
    </source>
</evidence>
<dbReference type="Proteomes" id="UP000424872">
    <property type="component" value="Plasmid pMSR2A"/>
</dbReference>
<dbReference type="InterPro" id="IPR003439">
    <property type="entry name" value="ABC_transporter-like_ATP-bd"/>
</dbReference>
<geneLocation type="plasmid" evidence="7">
    <name>pMSR2A</name>
</geneLocation>
<keyword evidence="2" id="KW-0813">Transport</keyword>
<reference evidence="7" key="2">
    <citation type="journal article" date="2020" name="Environ. Microbiol.">
        <title>The extreme plant-growth-promoting properties of Pantoea phytobeneficialis MSR2 revealed by functional and genomic analysis.</title>
        <authorList>
            <person name="Nascimento F.X."/>
            <person name="Hernandez A.G."/>
            <person name="Glick B.R."/>
            <person name="Rossi M.J."/>
        </authorList>
    </citation>
    <scope>NUCLEOTIDE SEQUENCE</scope>
    <source>
        <strain evidence="7">MSR2</strain>
    </source>
</reference>
<dbReference type="RefSeq" id="WP_208726279.1">
    <property type="nucleotide sequence ID" value="NZ_CP024637.1"/>
</dbReference>
<dbReference type="GO" id="GO:0016887">
    <property type="term" value="F:ATP hydrolysis activity"/>
    <property type="evidence" value="ECO:0007669"/>
    <property type="project" value="InterPro"/>
</dbReference>
<evidence type="ECO:0000313" key="7">
    <source>
        <dbReference type="EMBL" id="QGR08971.1"/>
    </source>
</evidence>
<dbReference type="Gene3D" id="3.40.50.300">
    <property type="entry name" value="P-loop containing nucleotide triphosphate hydrolases"/>
    <property type="match status" value="1"/>
</dbReference>
<geneLocation type="plasmid" evidence="8">
    <name>pmsr2a</name>
</geneLocation>
<accession>A0AAP9H9W1</accession>
<organism evidence="7 8">
    <name type="scientific">Pantoea phytobeneficialis</name>
    <dbReference type="NCBI Taxonomy" id="2052056"/>
    <lineage>
        <taxon>Bacteria</taxon>
        <taxon>Pseudomonadati</taxon>
        <taxon>Pseudomonadota</taxon>
        <taxon>Gammaproteobacteria</taxon>
        <taxon>Enterobacterales</taxon>
        <taxon>Erwiniaceae</taxon>
        <taxon>Pantoea</taxon>
    </lineage>
</organism>
<dbReference type="PANTHER" id="PTHR42788">
    <property type="entry name" value="TAURINE IMPORT ATP-BINDING PROTEIN-RELATED"/>
    <property type="match status" value="1"/>
</dbReference>
<protein>
    <submittedName>
        <fullName evidence="6 7">ABC transporter ATP-binding protein</fullName>
    </submittedName>
</protein>
<dbReference type="InterPro" id="IPR050166">
    <property type="entry name" value="ABC_transporter_ATP-bind"/>
</dbReference>
<dbReference type="SUPFAM" id="SSF52540">
    <property type="entry name" value="P-loop containing nucleoside triphosphate hydrolases"/>
    <property type="match status" value="1"/>
</dbReference>
<comment type="similarity">
    <text evidence="1">Belongs to the ABC transporter superfamily. Drug exporter-2 (TC 3.A.1.117) family.</text>
</comment>
<evidence type="ECO:0000256" key="4">
    <source>
        <dbReference type="ARBA" id="ARBA00022840"/>
    </source>
</evidence>
<reference evidence="6" key="3">
    <citation type="submission" date="2023-07" db="EMBL/GenBank/DDBJ databases">
        <title>The extreme plant-growth-promoting properties of Pantoea phytobeneficialis PF55 revealed by functional and genomic analysis.</title>
        <authorList>
            <person name="Nascimento F.X."/>
            <person name="Marcio R.J."/>
        </authorList>
    </citation>
    <scope>NUCLEOTIDE SEQUENCE</scope>
    <source>
        <strain evidence="6">PF55</strain>
    </source>
</reference>
<reference evidence="8" key="1">
    <citation type="submission" date="2017-11" db="EMBL/GenBank/DDBJ databases">
        <title>Genome sequence of Pantoea sp. MSR2.</title>
        <authorList>
            <person name="Nascimento F.X."/>
        </authorList>
    </citation>
    <scope>NUCLEOTIDE SEQUENCE [LARGE SCALE GENOMIC DNA]</scope>
    <source>
        <strain evidence="8">MSR2</strain>
        <plasmid evidence="8">pmsr2a</plasmid>
    </source>
</reference>
<feature type="domain" description="ABC transporter" evidence="5">
    <location>
        <begin position="5"/>
        <end position="221"/>
    </location>
</feature>
<dbReference type="InterPro" id="IPR027417">
    <property type="entry name" value="P-loop_NTPase"/>
</dbReference>
<dbReference type="GO" id="GO:0005524">
    <property type="term" value="F:ATP binding"/>
    <property type="evidence" value="ECO:0007669"/>
    <property type="project" value="UniProtKB-KW"/>
</dbReference>
<keyword evidence="4 7" id="KW-0067">ATP-binding</keyword>
<name>A0AAP9H9W1_9GAMM</name>
<dbReference type="EMBL" id="CP024637">
    <property type="protein sequence ID" value="QGR08971.1"/>
    <property type="molecule type" value="Genomic_DNA"/>
</dbReference>
<dbReference type="PROSITE" id="PS50893">
    <property type="entry name" value="ABC_TRANSPORTER_2"/>
    <property type="match status" value="1"/>
</dbReference>
<dbReference type="SMART" id="SM00382">
    <property type="entry name" value="AAA"/>
    <property type="match status" value="1"/>
</dbReference>
<dbReference type="Proteomes" id="UP001171299">
    <property type="component" value="Unassembled WGS sequence"/>
</dbReference>
<dbReference type="KEGG" id="ppho:CTZ24_21145"/>
<evidence type="ECO:0000256" key="2">
    <source>
        <dbReference type="ARBA" id="ARBA00022448"/>
    </source>
</evidence>
<evidence type="ECO:0000256" key="1">
    <source>
        <dbReference type="ARBA" id="ARBA00006526"/>
    </source>
</evidence>
<evidence type="ECO:0000259" key="5">
    <source>
        <dbReference type="PROSITE" id="PS50893"/>
    </source>
</evidence>
<sequence length="239" mass="26273">MNPDITLHDLSFSWGGHPLCQHLDLRLRGGKTTVLLGRSGIGKSTLLRLVAGLLQPQQGSIRGISDSVAWMGQQDLLYPWLSVQDNVMLVARLNGEKPDRARALHLLEQVKLADVAHARPETLSGGMRQRVALARTLYAERDVVLMDEPFATLDVMTKLSLQTLTATLLQGKTVLLVTHDPLEACRMADDILLLSGQPLRIEAWPVPDGAAPRTIDDPGLLQAQGQLFTRLNQDEEKSV</sequence>
<keyword evidence="3" id="KW-0547">Nucleotide-binding</keyword>
<evidence type="ECO:0000313" key="6">
    <source>
        <dbReference type="EMBL" id="MDO6408721.1"/>
    </source>
</evidence>
<dbReference type="InterPro" id="IPR017871">
    <property type="entry name" value="ABC_transporter-like_CS"/>
</dbReference>
<dbReference type="EMBL" id="JAUOOM010000021">
    <property type="protein sequence ID" value="MDO6408721.1"/>
    <property type="molecule type" value="Genomic_DNA"/>
</dbReference>